<dbReference type="InterPro" id="IPR007712">
    <property type="entry name" value="RelE/ParE_toxin"/>
</dbReference>
<comment type="caution">
    <text evidence="2">The sequence shown here is derived from an EMBL/GenBank/DDBJ whole genome shotgun (WGS) entry which is preliminary data.</text>
</comment>
<reference evidence="2 3" key="1">
    <citation type="submission" date="2023-01" db="EMBL/GenBank/DDBJ databases">
        <title>Psychrosphaera sp. nov., isolated from marine algae.</title>
        <authorList>
            <person name="Bayburt H."/>
            <person name="Choi B.J."/>
            <person name="Kim J.M."/>
            <person name="Choi D.G."/>
            <person name="Jeon C.O."/>
        </authorList>
    </citation>
    <scope>NUCLEOTIDE SEQUENCE [LARGE SCALE GENOMIC DNA]</scope>
    <source>
        <strain evidence="2 3">G1-22</strain>
    </source>
</reference>
<organism evidence="2 3">
    <name type="scientific">Psychrosphaera algicola</name>
    <dbReference type="NCBI Taxonomy" id="3023714"/>
    <lineage>
        <taxon>Bacteria</taxon>
        <taxon>Pseudomonadati</taxon>
        <taxon>Pseudomonadota</taxon>
        <taxon>Gammaproteobacteria</taxon>
        <taxon>Alteromonadales</taxon>
        <taxon>Pseudoalteromonadaceae</taxon>
        <taxon>Psychrosphaera</taxon>
    </lineage>
</organism>
<dbReference type="InterPro" id="IPR035093">
    <property type="entry name" value="RelE/ParE_toxin_dom_sf"/>
</dbReference>
<sequence>MLLVNTFHQLADEPVLVVNCDYLREGYRKRPQGGYVVYYKKHKTNQILIVRMLHKSMGVNRAL</sequence>
<name>A0ABT5F807_9GAMM</name>
<dbReference type="Proteomes" id="UP001528411">
    <property type="component" value="Unassembled WGS sequence"/>
</dbReference>
<accession>A0ABT5F807</accession>
<evidence type="ECO:0000256" key="1">
    <source>
        <dbReference type="ARBA" id="ARBA00022649"/>
    </source>
</evidence>
<evidence type="ECO:0000313" key="2">
    <source>
        <dbReference type="EMBL" id="MDC2887670.1"/>
    </source>
</evidence>
<keyword evidence="3" id="KW-1185">Reference proteome</keyword>
<dbReference type="EMBL" id="JAQOMS010000002">
    <property type="protein sequence ID" value="MDC2887670.1"/>
    <property type="molecule type" value="Genomic_DNA"/>
</dbReference>
<gene>
    <name evidence="2" type="ORF">PN838_00890</name>
</gene>
<evidence type="ECO:0000313" key="3">
    <source>
        <dbReference type="Proteomes" id="UP001528411"/>
    </source>
</evidence>
<keyword evidence="1" id="KW-1277">Toxin-antitoxin system</keyword>
<dbReference type="Gene3D" id="3.30.2310.20">
    <property type="entry name" value="RelE-like"/>
    <property type="match status" value="1"/>
</dbReference>
<proteinExistence type="predicted"/>
<dbReference type="Pfam" id="PF05016">
    <property type="entry name" value="ParE_toxin"/>
    <property type="match status" value="1"/>
</dbReference>
<protein>
    <submittedName>
        <fullName evidence="2">Type II toxin-antitoxin system RelE/ParE family toxin</fullName>
    </submittedName>
</protein>